<dbReference type="Gramene" id="ONI31190">
    <property type="protein sequence ID" value="ONI31190"/>
    <property type="gene ID" value="PRUPE_1G297500"/>
</dbReference>
<accession>A0A251R658</accession>
<dbReference type="AlphaFoldDB" id="A0A251R658"/>
<keyword evidence="2" id="KW-1185">Reference proteome</keyword>
<dbReference type="Proteomes" id="UP000006882">
    <property type="component" value="Chromosome G1"/>
</dbReference>
<name>A0A251R658_PRUPE</name>
<dbReference type="EMBL" id="CM007651">
    <property type="protein sequence ID" value="ONI31190.1"/>
    <property type="molecule type" value="Genomic_DNA"/>
</dbReference>
<organism evidence="1 2">
    <name type="scientific">Prunus persica</name>
    <name type="common">Peach</name>
    <name type="synonym">Amygdalus persica</name>
    <dbReference type="NCBI Taxonomy" id="3760"/>
    <lineage>
        <taxon>Eukaryota</taxon>
        <taxon>Viridiplantae</taxon>
        <taxon>Streptophyta</taxon>
        <taxon>Embryophyta</taxon>
        <taxon>Tracheophyta</taxon>
        <taxon>Spermatophyta</taxon>
        <taxon>Magnoliopsida</taxon>
        <taxon>eudicotyledons</taxon>
        <taxon>Gunneridae</taxon>
        <taxon>Pentapetalae</taxon>
        <taxon>rosids</taxon>
        <taxon>fabids</taxon>
        <taxon>Rosales</taxon>
        <taxon>Rosaceae</taxon>
        <taxon>Amygdaloideae</taxon>
        <taxon>Amygdaleae</taxon>
        <taxon>Prunus</taxon>
    </lineage>
</organism>
<reference evidence="1 2" key="1">
    <citation type="journal article" date="2013" name="Nat. Genet.">
        <title>The high-quality draft genome of peach (Prunus persica) identifies unique patterns of genetic diversity, domestication and genome evolution.</title>
        <authorList>
            <consortium name="International Peach Genome Initiative"/>
            <person name="Verde I."/>
            <person name="Abbott A.G."/>
            <person name="Scalabrin S."/>
            <person name="Jung S."/>
            <person name="Shu S."/>
            <person name="Marroni F."/>
            <person name="Zhebentyayeva T."/>
            <person name="Dettori M.T."/>
            <person name="Grimwood J."/>
            <person name="Cattonaro F."/>
            <person name="Zuccolo A."/>
            <person name="Rossini L."/>
            <person name="Jenkins J."/>
            <person name="Vendramin E."/>
            <person name="Meisel L.A."/>
            <person name="Decroocq V."/>
            <person name="Sosinski B."/>
            <person name="Prochnik S."/>
            <person name="Mitros T."/>
            <person name="Policriti A."/>
            <person name="Cipriani G."/>
            <person name="Dondini L."/>
            <person name="Ficklin S."/>
            <person name="Goodstein D.M."/>
            <person name="Xuan P."/>
            <person name="Del Fabbro C."/>
            <person name="Aramini V."/>
            <person name="Copetti D."/>
            <person name="Gonzalez S."/>
            <person name="Horner D.S."/>
            <person name="Falchi R."/>
            <person name="Lucas S."/>
            <person name="Mica E."/>
            <person name="Maldonado J."/>
            <person name="Lazzari B."/>
            <person name="Bielenberg D."/>
            <person name="Pirona R."/>
            <person name="Miculan M."/>
            <person name="Barakat A."/>
            <person name="Testolin R."/>
            <person name="Stella A."/>
            <person name="Tartarini S."/>
            <person name="Tonutti P."/>
            <person name="Arus P."/>
            <person name="Orellana A."/>
            <person name="Wells C."/>
            <person name="Main D."/>
            <person name="Vizzotto G."/>
            <person name="Silva H."/>
            <person name="Salamini F."/>
            <person name="Schmutz J."/>
            <person name="Morgante M."/>
            <person name="Rokhsar D.S."/>
        </authorList>
    </citation>
    <scope>NUCLEOTIDE SEQUENCE [LARGE SCALE GENOMIC DNA]</scope>
    <source>
        <strain evidence="2">cv. Nemared</strain>
    </source>
</reference>
<proteinExistence type="predicted"/>
<sequence>MMKLEFLISEFDVEPQIMPSKFSDCFAISKINSLYVSVCKMMRFVLLNLMWNSIPNWSSKFSDCSSCHIVYVIVFDWQVC</sequence>
<protein>
    <submittedName>
        <fullName evidence="1">Uncharacterized protein</fullName>
    </submittedName>
</protein>
<evidence type="ECO:0000313" key="1">
    <source>
        <dbReference type="EMBL" id="ONI31190.1"/>
    </source>
</evidence>
<evidence type="ECO:0000313" key="2">
    <source>
        <dbReference type="Proteomes" id="UP000006882"/>
    </source>
</evidence>
<gene>
    <name evidence="1" type="ORF">PRUPE_1G297500</name>
</gene>